<gene>
    <name evidence="1" type="ORF">BJY28_001396</name>
</gene>
<name>A0A852X378_9MICO</name>
<dbReference type="RefSeq" id="WP_179462364.1">
    <property type="nucleotide sequence ID" value="NZ_JACBZX010000001.1"/>
</dbReference>
<sequence>MSWSMVALLVSLCGALVIGVRTYGPGLVGRDSGVQLTPPGLLQIAPGASGLITLGDGRAVSLDTGGLTISDDGDTLFRTVRGGSPVTAVRGDVSGEGSDRREDLDRAVSNLQIERLVTTTPGEVRWTGVLVDGDERLPTIITVRYEDDVIALDVHVEGAAGVVVHSAQESASNGLDPWLPERDLKRRAWWVHDDAPADDGVYRHGLSTDVTVGPAQVDRAVDLREVGHTDIHVWAPTAELTVTSERQGPGA</sequence>
<evidence type="ECO:0000313" key="2">
    <source>
        <dbReference type="Proteomes" id="UP000592181"/>
    </source>
</evidence>
<dbReference type="Proteomes" id="UP000592181">
    <property type="component" value="Unassembled WGS sequence"/>
</dbReference>
<keyword evidence="2" id="KW-1185">Reference proteome</keyword>
<accession>A0A852X378</accession>
<proteinExistence type="predicted"/>
<dbReference type="EMBL" id="JACBZX010000001">
    <property type="protein sequence ID" value="NYG36927.1"/>
    <property type="molecule type" value="Genomic_DNA"/>
</dbReference>
<protein>
    <submittedName>
        <fullName evidence="1">Uncharacterized protein</fullName>
    </submittedName>
</protein>
<dbReference type="AlphaFoldDB" id="A0A852X378"/>
<evidence type="ECO:0000313" key="1">
    <source>
        <dbReference type="EMBL" id="NYG36927.1"/>
    </source>
</evidence>
<reference evidence="1 2" key="1">
    <citation type="submission" date="2020-07" db="EMBL/GenBank/DDBJ databases">
        <title>Sequencing the genomes of 1000 actinobacteria strains.</title>
        <authorList>
            <person name="Klenk H.-P."/>
        </authorList>
    </citation>
    <scope>NUCLEOTIDE SEQUENCE [LARGE SCALE GENOMIC DNA]</scope>
    <source>
        <strain evidence="1 2">DSM 24723</strain>
    </source>
</reference>
<organism evidence="1 2">
    <name type="scientific">Janibacter alkaliphilus</name>
    <dbReference type="NCBI Taxonomy" id="1069963"/>
    <lineage>
        <taxon>Bacteria</taxon>
        <taxon>Bacillati</taxon>
        <taxon>Actinomycetota</taxon>
        <taxon>Actinomycetes</taxon>
        <taxon>Micrococcales</taxon>
        <taxon>Intrasporangiaceae</taxon>
        <taxon>Janibacter</taxon>
    </lineage>
</organism>
<comment type="caution">
    <text evidence="1">The sequence shown here is derived from an EMBL/GenBank/DDBJ whole genome shotgun (WGS) entry which is preliminary data.</text>
</comment>